<sequence length="522" mass="55346">MKNKFIYFAVLAAMGLASCEPEFENEVSNASYSSGEADFTSYVALGNSLSAGYIDGTISKGGQQYSFPLMLSQQFALVGGGEFTQPDFSMDANNVGGLLLGGMPITDPVTGANLFPTRMVFDESQLKPENINAVSTNDVSERQFRAYHNMGVPGMKSFHAVYSGYGSLTGLGTGTANPWYVRHATADDATVLGDAMQMNPTFFTNWIGDMDVLAYATSGGAGSTAGIGANDITPFPVFEAAYDAVLNTLTANGTNDVKGVLCTIPYVTSIPYFTTVPYAPLSPAALGGEANITALNSQLYGPLNAIFTAYGEPNRVRLLSATAANPVLIVDENAQDRTAQITGALMMQGYDAPTATAFGQIFGKARQSTANDLIVLPASSYIGTTNAMAPAPVNINGVTNPLADKWVLTQVEIADVKDATDQINAHIRSKESANIAIADMNVVMKQLVSGLRVEDGSIYTANYFNGTNISTVLFSLDGVHPNPRGYAVITNELIKVINKHFKAKLPYKNSASYPGINLVTTN</sequence>
<gene>
    <name evidence="1" type="ORF">Q764_11445</name>
</gene>
<proteinExistence type="predicted"/>
<evidence type="ECO:0000313" key="2">
    <source>
        <dbReference type="Proteomes" id="UP000030121"/>
    </source>
</evidence>
<dbReference type="InterPro" id="IPR036514">
    <property type="entry name" value="SGNH_hydro_sf"/>
</dbReference>
<dbReference type="OrthoDB" id="9764164at2"/>
<accession>A0A0A2M844</accession>
<dbReference type="RefSeq" id="WP_026979627.1">
    <property type="nucleotide sequence ID" value="NZ_AUCZ01000003.1"/>
</dbReference>
<dbReference type="AlphaFoldDB" id="A0A0A2M844"/>
<name>A0A0A2M844_9FLAO</name>
<dbReference type="Proteomes" id="UP000030121">
    <property type="component" value="Unassembled WGS sequence"/>
</dbReference>
<dbReference type="Gene3D" id="3.40.50.1110">
    <property type="entry name" value="SGNH hydrolase"/>
    <property type="match status" value="1"/>
</dbReference>
<dbReference type="STRING" id="1121899.GCA_000430025_00862"/>
<keyword evidence="2" id="KW-1185">Reference proteome</keyword>
<protein>
    <submittedName>
        <fullName evidence="1">G-D-S-L family lipolytic protein</fullName>
    </submittedName>
</protein>
<organism evidence="1 2">
    <name type="scientific">Flavobacterium suncheonense GH29-5 = DSM 17707</name>
    <dbReference type="NCBI Taxonomy" id="1121899"/>
    <lineage>
        <taxon>Bacteria</taxon>
        <taxon>Pseudomonadati</taxon>
        <taxon>Bacteroidota</taxon>
        <taxon>Flavobacteriia</taxon>
        <taxon>Flavobacteriales</taxon>
        <taxon>Flavobacteriaceae</taxon>
        <taxon>Flavobacterium</taxon>
    </lineage>
</organism>
<dbReference type="EMBL" id="JRLW01000015">
    <property type="protein sequence ID" value="KGO88837.1"/>
    <property type="molecule type" value="Genomic_DNA"/>
</dbReference>
<dbReference type="SUPFAM" id="SSF52266">
    <property type="entry name" value="SGNH hydrolase"/>
    <property type="match status" value="2"/>
</dbReference>
<dbReference type="GO" id="GO:0016788">
    <property type="term" value="F:hydrolase activity, acting on ester bonds"/>
    <property type="evidence" value="ECO:0007669"/>
    <property type="project" value="UniProtKB-ARBA"/>
</dbReference>
<reference evidence="1 2" key="1">
    <citation type="submission" date="2013-09" db="EMBL/GenBank/DDBJ databases">
        <authorList>
            <person name="Zeng Z."/>
            <person name="Chen C."/>
        </authorList>
    </citation>
    <scope>NUCLEOTIDE SEQUENCE [LARGE SCALE GENOMIC DNA]</scope>
    <source>
        <strain evidence="1 2">GH29-5</strain>
    </source>
</reference>
<evidence type="ECO:0000313" key="1">
    <source>
        <dbReference type="EMBL" id="KGO88837.1"/>
    </source>
</evidence>
<comment type="caution">
    <text evidence="1">The sequence shown here is derived from an EMBL/GenBank/DDBJ whole genome shotgun (WGS) entry which is preliminary data.</text>
</comment>
<dbReference type="PROSITE" id="PS51257">
    <property type="entry name" value="PROKAR_LIPOPROTEIN"/>
    <property type="match status" value="1"/>
</dbReference>
<dbReference type="eggNOG" id="COG2755">
    <property type="taxonomic scope" value="Bacteria"/>
</dbReference>